<reference evidence="1 2" key="1">
    <citation type="submission" date="2017-11" db="EMBL/GenBank/DDBJ databases">
        <title>De novo assembly and phasing of dikaryotic genomes from two isolates of Puccinia coronata f. sp. avenae, the causal agent of oat crown rust.</title>
        <authorList>
            <person name="Miller M.E."/>
            <person name="Zhang Y."/>
            <person name="Omidvar V."/>
            <person name="Sperschneider J."/>
            <person name="Schwessinger B."/>
            <person name="Raley C."/>
            <person name="Palmer J.M."/>
            <person name="Garnica D."/>
            <person name="Upadhyaya N."/>
            <person name="Rathjen J."/>
            <person name="Taylor J.M."/>
            <person name="Park R.F."/>
            <person name="Dodds P.N."/>
            <person name="Hirsch C.D."/>
            <person name="Kianian S.F."/>
            <person name="Figueroa M."/>
        </authorList>
    </citation>
    <scope>NUCLEOTIDE SEQUENCE [LARGE SCALE GENOMIC DNA]</scope>
    <source>
        <strain evidence="1">12NC29</strain>
    </source>
</reference>
<organism evidence="1 2">
    <name type="scientific">Puccinia coronata f. sp. avenae</name>
    <dbReference type="NCBI Taxonomy" id="200324"/>
    <lineage>
        <taxon>Eukaryota</taxon>
        <taxon>Fungi</taxon>
        <taxon>Dikarya</taxon>
        <taxon>Basidiomycota</taxon>
        <taxon>Pucciniomycotina</taxon>
        <taxon>Pucciniomycetes</taxon>
        <taxon>Pucciniales</taxon>
        <taxon>Pucciniaceae</taxon>
        <taxon>Puccinia</taxon>
    </lineage>
</organism>
<proteinExistence type="predicted"/>
<sequence length="99" mass="10787">MTGDQLMACSTNSVTLTENATASYQSLSTQDQTVSSTLKAINSYLNCFHNPVSVSSLVQYAKQAYLELALLVETCWKVYPQEAPSLVTHCVPSRLAPNI</sequence>
<evidence type="ECO:0000313" key="2">
    <source>
        <dbReference type="Proteomes" id="UP000235388"/>
    </source>
</evidence>
<accession>A0A2N5SF39</accession>
<comment type="caution">
    <text evidence="1">The sequence shown here is derived from an EMBL/GenBank/DDBJ whole genome shotgun (WGS) entry which is preliminary data.</text>
</comment>
<keyword evidence="2" id="KW-1185">Reference proteome</keyword>
<dbReference type="EMBL" id="PGCJ01001002">
    <property type="protein sequence ID" value="PLW11880.1"/>
    <property type="molecule type" value="Genomic_DNA"/>
</dbReference>
<name>A0A2N5SF39_9BASI</name>
<evidence type="ECO:0000313" key="1">
    <source>
        <dbReference type="EMBL" id="PLW11880.1"/>
    </source>
</evidence>
<dbReference type="AlphaFoldDB" id="A0A2N5SF39"/>
<protein>
    <submittedName>
        <fullName evidence="1">Uncharacterized protein</fullName>
    </submittedName>
</protein>
<gene>
    <name evidence="1" type="ORF">PCANC_21974</name>
</gene>
<dbReference type="OrthoDB" id="2507154at2759"/>
<dbReference type="Proteomes" id="UP000235388">
    <property type="component" value="Unassembled WGS sequence"/>
</dbReference>